<proteinExistence type="predicted"/>
<keyword evidence="1" id="KW-0812">Transmembrane</keyword>
<protein>
    <submittedName>
        <fullName evidence="2">Uncharacterized protein</fullName>
    </submittedName>
</protein>
<feature type="transmembrane region" description="Helical" evidence="1">
    <location>
        <begin position="47"/>
        <end position="68"/>
    </location>
</feature>
<evidence type="ECO:0000313" key="3">
    <source>
        <dbReference type="Proteomes" id="UP000190092"/>
    </source>
</evidence>
<dbReference type="EMBL" id="FUWJ01000001">
    <property type="protein sequence ID" value="SJZ56082.1"/>
    <property type="molecule type" value="Genomic_DNA"/>
</dbReference>
<dbReference type="Proteomes" id="UP000190092">
    <property type="component" value="Unassembled WGS sequence"/>
</dbReference>
<accession>A0A1T4LMZ5</accession>
<keyword evidence="1" id="KW-0472">Membrane</keyword>
<keyword evidence="3" id="KW-1185">Reference proteome</keyword>
<organism evidence="2 3">
    <name type="scientific">Enhydrobacter aerosaccus</name>
    <dbReference type="NCBI Taxonomy" id="225324"/>
    <lineage>
        <taxon>Bacteria</taxon>
        <taxon>Pseudomonadati</taxon>
        <taxon>Pseudomonadota</taxon>
        <taxon>Alphaproteobacteria</taxon>
        <taxon>Hyphomicrobiales</taxon>
        <taxon>Enhydrobacter</taxon>
    </lineage>
</organism>
<evidence type="ECO:0000313" key="2">
    <source>
        <dbReference type="EMBL" id="SJZ56082.1"/>
    </source>
</evidence>
<reference evidence="3" key="1">
    <citation type="submission" date="2017-02" db="EMBL/GenBank/DDBJ databases">
        <authorList>
            <person name="Varghese N."/>
            <person name="Submissions S."/>
        </authorList>
    </citation>
    <scope>NUCLEOTIDE SEQUENCE [LARGE SCALE GENOMIC DNA]</scope>
    <source>
        <strain evidence="3">ATCC 27094</strain>
    </source>
</reference>
<name>A0A1T4LMZ5_9HYPH</name>
<gene>
    <name evidence="2" type="ORF">SAMN02745126_01627</name>
</gene>
<feature type="transmembrane region" description="Helical" evidence="1">
    <location>
        <begin position="6"/>
        <end position="26"/>
    </location>
</feature>
<sequence length="77" mass="8500">MLGPVCFCFHAASAVAVIGIALLLIRKARIQFTPGNLITAFQHHRRLNAQMLLLCYAAAFFEGLRFVAEAYGPDIHL</sequence>
<evidence type="ECO:0000256" key="1">
    <source>
        <dbReference type="SAM" id="Phobius"/>
    </source>
</evidence>
<dbReference type="AlphaFoldDB" id="A0A1T4LMZ5"/>
<keyword evidence="1" id="KW-1133">Transmembrane helix</keyword>